<dbReference type="Proteomes" id="UP000007635">
    <property type="component" value="Chromosome VII"/>
</dbReference>
<keyword evidence="5" id="KW-1185">Reference proteome</keyword>
<protein>
    <submittedName>
        <fullName evidence="4">Family with sequence similarity 114 member A2</fullName>
    </submittedName>
</protein>
<evidence type="ECO:0000313" key="5">
    <source>
        <dbReference type="Proteomes" id="UP000007635"/>
    </source>
</evidence>
<dbReference type="Pfam" id="PF05334">
    <property type="entry name" value="DUF719"/>
    <property type="match status" value="1"/>
</dbReference>
<proteinExistence type="inferred from homology"/>
<dbReference type="PANTHER" id="PTHR12842:SF3">
    <property type="entry name" value="PROTEIN FAM114A2"/>
    <property type="match status" value="1"/>
</dbReference>
<reference evidence="4 5" key="1">
    <citation type="journal article" date="2021" name="G3 (Bethesda)">
        <title>Improved contiguity of the threespine stickleback genome using long-read sequencing.</title>
        <authorList>
            <person name="Nath S."/>
            <person name="Shaw D.E."/>
            <person name="White M.A."/>
        </authorList>
    </citation>
    <scope>NUCLEOTIDE SEQUENCE [LARGE SCALE GENOMIC DNA]</scope>
    <source>
        <strain evidence="4 5">Lake Benthic</strain>
    </source>
</reference>
<dbReference type="GeneTree" id="ENSGT00390000010054"/>
<dbReference type="AlphaFoldDB" id="G3QCB4"/>
<reference evidence="4" key="2">
    <citation type="submission" date="2025-08" db="UniProtKB">
        <authorList>
            <consortium name="Ensembl"/>
        </authorList>
    </citation>
    <scope>IDENTIFICATION</scope>
</reference>
<reference evidence="4" key="3">
    <citation type="submission" date="2025-09" db="UniProtKB">
        <authorList>
            <consortium name="Ensembl"/>
        </authorList>
    </citation>
    <scope>IDENTIFICATION</scope>
</reference>
<accession>G3QCB4</accession>
<comment type="similarity">
    <text evidence="1">Belongs to the FAM114 family.</text>
</comment>
<keyword evidence="2" id="KW-0597">Phosphoprotein</keyword>
<feature type="region of interest" description="Disordered" evidence="3">
    <location>
        <begin position="120"/>
        <end position="145"/>
    </location>
</feature>
<evidence type="ECO:0000256" key="3">
    <source>
        <dbReference type="SAM" id="MobiDB-lite"/>
    </source>
</evidence>
<feature type="region of interest" description="Disordered" evidence="3">
    <location>
        <begin position="1"/>
        <end position="83"/>
    </location>
</feature>
<dbReference type="Ensembl" id="ENSGACT00000027582.2">
    <property type="protein sequence ID" value="ENSGACP00000027530.2"/>
    <property type="gene ID" value="ENSGACG00000020823.2"/>
</dbReference>
<evidence type="ECO:0000256" key="2">
    <source>
        <dbReference type="ARBA" id="ARBA00022553"/>
    </source>
</evidence>
<evidence type="ECO:0000313" key="4">
    <source>
        <dbReference type="Ensembl" id="ENSGACP00000027530.2"/>
    </source>
</evidence>
<dbReference type="PANTHER" id="PTHR12842">
    <property type="entry name" value="FI01459P"/>
    <property type="match status" value="1"/>
</dbReference>
<dbReference type="Bgee" id="ENSGACG00000020823">
    <property type="expression patterns" value="Expressed in embryo and 13 other cell types or tissues"/>
</dbReference>
<sequence>MSDSEVTAGGAPEVAPEMQKDPHAETPDSSPPPVPDNSTDVAPTRKARRRPDVDPAAEEQEIPKEEEQHAKTPSESTVSQGGWGYWGSWGKSILSTATATVATVGQGLTQAIEKAETSLGIPSPTELSAQVDEEQKDHGGSSMEADRAAAGGAMGMLSSLSNVVQSTGKSVISGGLDALEFIGKKTMDVIAEGDPGFKKTKGLMGRNSTLSQALREAKEREALQAAEKEFSDSEKKVAAHYGMLFDEFQGLSHLEALEILSRESESKVKSVLTTLSGDEVVQLREELDLIKDSFSLVEFDEEDMDEKKDGSEFEKELVETLEGLSVTTTVDKLSKVPTTHTHTHTHTHTREVHAAAIRSLAELTARSIELFHKLAEMILSSGGGVQAGVLSQLTVVLCKELSLLSKKFTSCLTTAGSNEKGDVLNPLITGVFLEASNSASYVQDAFQLLLPILEIVHIQRRDQSTEQ</sequence>
<name>G3QCB4_GASAC</name>
<evidence type="ECO:0000256" key="1">
    <source>
        <dbReference type="ARBA" id="ARBA00006903"/>
    </source>
</evidence>
<dbReference type="InterPro" id="IPR007998">
    <property type="entry name" value="DUF719"/>
</dbReference>
<organism evidence="4 5">
    <name type="scientific">Gasterosteus aculeatus aculeatus</name>
    <name type="common">three-spined stickleback</name>
    <dbReference type="NCBI Taxonomy" id="481459"/>
    <lineage>
        <taxon>Eukaryota</taxon>
        <taxon>Metazoa</taxon>
        <taxon>Chordata</taxon>
        <taxon>Craniata</taxon>
        <taxon>Vertebrata</taxon>
        <taxon>Euteleostomi</taxon>
        <taxon>Actinopterygii</taxon>
        <taxon>Neopterygii</taxon>
        <taxon>Teleostei</taxon>
        <taxon>Neoteleostei</taxon>
        <taxon>Acanthomorphata</taxon>
        <taxon>Eupercaria</taxon>
        <taxon>Perciformes</taxon>
        <taxon>Cottioidei</taxon>
        <taxon>Gasterosteales</taxon>
        <taxon>Gasterosteidae</taxon>
        <taxon>Gasterosteus</taxon>
    </lineage>
</organism>
<feature type="compositionally biased region" description="Basic and acidic residues" evidence="3">
    <location>
        <begin position="61"/>
        <end position="72"/>
    </location>
</feature>
<dbReference type="eggNOG" id="ENOG502QS74">
    <property type="taxonomic scope" value="Eukaryota"/>
</dbReference>
<dbReference type="OMA" id="NTFFAEM"/>
<feature type="compositionally biased region" description="Basic and acidic residues" evidence="3">
    <location>
        <begin position="133"/>
        <end position="145"/>
    </location>
</feature>
<dbReference type="InParanoid" id="G3QCB4"/>